<dbReference type="Pfam" id="PF17172">
    <property type="entry name" value="GST_N_4"/>
    <property type="match status" value="1"/>
</dbReference>
<proteinExistence type="predicted"/>
<gene>
    <name evidence="3" type="ORF">RM573_07875</name>
</gene>
<evidence type="ECO:0000313" key="3">
    <source>
        <dbReference type="EMBL" id="MDT0603513.1"/>
    </source>
</evidence>
<dbReference type="SFLD" id="SFLDG01180">
    <property type="entry name" value="SUF1"/>
    <property type="match status" value="1"/>
</dbReference>
<dbReference type="InterPro" id="IPR036249">
    <property type="entry name" value="Thioredoxin-like_sf"/>
</dbReference>
<dbReference type="PANTHER" id="PTHR12289:SF41">
    <property type="entry name" value="FAILED AXON CONNECTIONS-RELATED"/>
    <property type="match status" value="1"/>
</dbReference>
<dbReference type="SFLD" id="SFLDG01200">
    <property type="entry name" value="SUF1.1"/>
    <property type="match status" value="1"/>
</dbReference>
<dbReference type="Gene3D" id="1.20.1050.10">
    <property type="match status" value="1"/>
</dbReference>
<dbReference type="Pfam" id="PF17171">
    <property type="entry name" value="GST_C_6"/>
    <property type="match status" value="1"/>
</dbReference>
<dbReference type="CDD" id="cd03080">
    <property type="entry name" value="GST_N_Metaxin_like"/>
    <property type="match status" value="1"/>
</dbReference>
<comment type="caution">
    <text evidence="3">The sequence shown here is derived from an EMBL/GenBank/DDBJ whole genome shotgun (WGS) entry which is preliminary data.</text>
</comment>
<dbReference type="SUPFAM" id="SSF52833">
    <property type="entry name" value="Thioredoxin-like"/>
    <property type="match status" value="1"/>
</dbReference>
<evidence type="ECO:0000313" key="4">
    <source>
        <dbReference type="Proteomes" id="UP001266357"/>
    </source>
</evidence>
<dbReference type="EMBL" id="JAVRIF010000003">
    <property type="protein sequence ID" value="MDT0603513.1"/>
    <property type="molecule type" value="Genomic_DNA"/>
</dbReference>
<name>A0ABU3A0W6_9GAMM</name>
<dbReference type="Proteomes" id="UP001266357">
    <property type="component" value="Unassembled WGS sequence"/>
</dbReference>
<feature type="domain" description="Metaxin glutathione S-transferase" evidence="1">
    <location>
        <begin position="167"/>
        <end position="227"/>
    </location>
</feature>
<keyword evidence="4" id="KW-1185">Reference proteome</keyword>
<dbReference type="PANTHER" id="PTHR12289">
    <property type="entry name" value="METAXIN RELATED"/>
    <property type="match status" value="1"/>
</dbReference>
<dbReference type="InterPro" id="IPR036282">
    <property type="entry name" value="Glutathione-S-Trfase_C_sf"/>
</dbReference>
<protein>
    <submittedName>
        <fullName evidence="3">Glutathione S-transferase family protein</fullName>
    </submittedName>
</protein>
<dbReference type="InterPro" id="IPR026928">
    <property type="entry name" value="FAX/IsoI-like"/>
</dbReference>
<evidence type="ECO:0000259" key="2">
    <source>
        <dbReference type="Pfam" id="PF17172"/>
    </source>
</evidence>
<evidence type="ECO:0000259" key="1">
    <source>
        <dbReference type="Pfam" id="PF17171"/>
    </source>
</evidence>
<dbReference type="InterPro" id="IPR040079">
    <property type="entry name" value="Glutathione_S-Trfase"/>
</dbReference>
<organism evidence="3 4">
    <name type="scientific">Thalassotalea castellviae</name>
    <dbReference type="NCBI Taxonomy" id="3075612"/>
    <lineage>
        <taxon>Bacteria</taxon>
        <taxon>Pseudomonadati</taxon>
        <taxon>Pseudomonadota</taxon>
        <taxon>Gammaproteobacteria</taxon>
        <taxon>Alteromonadales</taxon>
        <taxon>Colwelliaceae</taxon>
        <taxon>Thalassotalea</taxon>
    </lineage>
</organism>
<dbReference type="SFLD" id="SFLDS00019">
    <property type="entry name" value="Glutathione_Transferase_(cytos"/>
    <property type="match status" value="1"/>
</dbReference>
<reference evidence="3 4" key="1">
    <citation type="submission" date="2023-09" db="EMBL/GenBank/DDBJ databases">
        <authorList>
            <person name="Rey-Velasco X."/>
        </authorList>
    </citation>
    <scope>NUCLEOTIDE SEQUENCE [LARGE SCALE GENOMIC DNA]</scope>
    <source>
        <strain evidence="3 4">W431</strain>
    </source>
</reference>
<dbReference type="CDD" id="cd03193">
    <property type="entry name" value="GST_C_Metaxin"/>
    <property type="match status" value="1"/>
</dbReference>
<dbReference type="Gene3D" id="3.40.30.10">
    <property type="entry name" value="Glutaredoxin"/>
    <property type="match status" value="1"/>
</dbReference>
<feature type="domain" description="Thioredoxin-like fold" evidence="2">
    <location>
        <begin position="18"/>
        <end position="115"/>
    </location>
</feature>
<dbReference type="InterPro" id="IPR012336">
    <property type="entry name" value="Thioredoxin-like_fold"/>
</dbReference>
<accession>A0ABU3A0W6</accession>
<sequence>MIKLYGFGSAFGVIDASPFVVKVDLFLKLAGIDYQFVADFNNLKQSPKNKLPFIDYKGEKIADSAFIIKYLTEKYQIKLDDHLNDEQQAQLSLYTHALDESLYWILVYSRWSKEETWPVIKEAFFNELPLPLKWFLPNMLRKGVVKTLARQGFGRHSESELLTKAVEHFSALSTLLGDKDYFFGEQACSFDAVAYSSLCQFISVDYFNNFNQQARKYKNLVDYCQRIEAKYYLNS</sequence>
<dbReference type="SUPFAM" id="SSF47616">
    <property type="entry name" value="GST C-terminal domain-like"/>
    <property type="match status" value="1"/>
</dbReference>
<dbReference type="InterPro" id="IPR033468">
    <property type="entry name" value="Metaxin_GST"/>
</dbReference>
<dbReference type="InterPro" id="IPR050931">
    <property type="entry name" value="Mito_Protein_Transport_Metaxin"/>
</dbReference>
<dbReference type="RefSeq" id="WP_311579792.1">
    <property type="nucleotide sequence ID" value="NZ_JAVRIF010000003.1"/>
</dbReference>